<protein>
    <submittedName>
        <fullName evidence="1">Uncharacterized protein</fullName>
    </submittedName>
</protein>
<reference evidence="1" key="1">
    <citation type="submission" date="2014-11" db="EMBL/GenBank/DDBJ databases">
        <authorList>
            <person name="Amaro Gonzalez C."/>
        </authorList>
    </citation>
    <scope>NUCLEOTIDE SEQUENCE</scope>
</reference>
<reference evidence="1" key="2">
    <citation type="journal article" date="2015" name="Fish Shellfish Immunol.">
        <title>Early steps in the European eel (Anguilla anguilla)-Vibrio vulnificus interaction in the gills: Role of the RtxA13 toxin.</title>
        <authorList>
            <person name="Callol A."/>
            <person name="Pajuelo D."/>
            <person name="Ebbesson L."/>
            <person name="Teles M."/>
            <person name="MacKenzie S."/>
            <person name="Amaro C."/>
        </authorList>
    </citation>
    <scope>NUCLEOTIDE SEQUENCE</scope>
</reference>
<organism evidence="1">
    <name type="scientific">Anguilla anguilla</name>
    <name type="common">European freshwater eel</name>
    <name type="synonym">Muraena anguilla</name>
    <dbReference type="NCBI Taxonomy" id="7936"/>
    <lineage>
        <taxon>Eukaryota</taxon>
        <taxon>Metazoa</taxon>
        <taxon>Chordata</taxon>
        <taxon>Craniata</taxon>
        <taxon>Vertebrata</taxon>
        <taxon>Euteleostomi</taxon>
        <taxon>Actinopterygii</taxon>
        <taxon>Neopterygii</taxon>
        <taxon>Teleostei</taxon>
        <taxon>Anguilliformes</taxon>
        <taxon>Anguillidae</taxon>
        <taxon>Anguilla</taxon>
    </lineage>
</organism>
<proteinExistence type="predicted"/>
<dbReference type="EMBL" id="GBXM01012033">
    <property type="protein sequence ID" value="JAH96544.1"/>
    <property type="molecule type" value="Transcribed_RNA"/>
</dbReference>
<evidence type="ECO:0000313" key="1">
    <source>
        <dbReference type="EMBL" id="JAH96544.1"/>
    </source>
</evidence>
<sequence length="148" mass="17181">MHVTGPLCPFQVHHNAIFVLRKLELSLRLSLWVLYSIMVLGGKLRTRRSVSLIREVVTWSLAVLFQIDRISSWKRIDTTTPQISSPTINCSPSMARMMFSQNREASPFRRRMIHFPPFLFASSSHMGLMPSLKMWKSLWPIRSPGRTR</sequence>
<dbReference type="AlphaFoldDB" id="A0A0E9X1T7"/>
<accession>A0A0E9X1T7</accession>
<name>A0A0E9X1T7_ANGAN</name>